<dbReference type="PROSITE" id="PS51462">
    <property type="entry name" value="NUDIX"/>
    <property type="match status" value="1"/>
</dbReference>
<keyword evidence="9" id="KW-1185">Reference proteome</keyword>
<feature type="domain" description="Nudix hydrolase" evidence="7">
    <location>
        <begin position="8"/>
        <end position="211"/>
    </location>
</feature>
<gene>
    <name evidence="8" type="ORF">J2S62_002662</name>
</gene>
<dbReference type="CDD" id="cd18870">
    <property type="entry name" value="NUDIX_AcylCoAdiphos_Nudt19"/>
    <property type="match status" value="1"/>
</dbReference>
<keyword evidence="3" id="KW-0479">Metal-binding</keyword>
<dbReference type="RefSeq" id="WP_310175567.1">
    <property type="nucleotide sequence ID" value="NZ_BAABHE010000002.1"/>
</dbReference>
<dbReference type="InterPro" id="IPR000086">
    <property type="entry name" value="NUDIX_hydrolase_dom"/>
</dbReference>
<evidence type="ECO:0000259" key="7">
    <source>
        <dbReference type="PROSITE" id="PS51462"/>
    </source>
</evidence>
<evidence type="ECO:0000256" key="4">
    <source>
        <dbReference type="ARBA" id="ARBA00022801"/>
    </source>
</evidence>
<accession>A0ABU2B482</accession>
<keyword evidence="4" id="KW-0378">Hydrolase</keyword>
<sequence length="273" mass="30216">MTKNTDVPVKDAATVILLRDAPGGPEAFVMERAMTMAFSAGATVFPGGKVDPADTVHDELFVDVEMPYWQQSLGTSSEQAKRLMMAAIRETFEEVGVLFARPISGGELVDPSKFEEERARIEAGELVFSDFLAQNQLAPDFSYLRPWSRWVTPVGESRRYDTHFFLAAFPYGQEARLVTEEATSASWIKPQKALDMFGQGATYLMPPTWAQFDRLKEFNSVEDALAATPQTAPIEPEVLAGAKPFKVRFPGAENYYLLSPQHNDSKSSTNASS</sequence>
<dbReference type="InterPro" id="IPR015797">
    <property type="entry name" value="NUDIX_hydrolase-like_dom_sf"/>
</dbReference>
<evidence type="ECO:0000313" key="9">
    <source>
        <dbReference type="Proteomes" id="UP001183794"/>
    </source>
</evidence>
<proteinExistence type="predicted"/>
<dbReference type="Gene3D" id="3.90.79.10">
    <property type="entry name" value="Nucleoside Triphosphate Pyrophosphohydrolase"/>
    <property type="match status" value="1"/>
</dbReference>
<name>A0ABU2B482_9MICC</name>
<comment type="cofactor">
    <cofactor evidence="2">
        <name>Mg(2+)</name>
        <dbReference type="ChEBI" id="CHEBI:18420"/>
    </cofactor>
</comment>
<evidence type="ECO:0000256" key="1">
    <source>
        <dbReference type="ARBA" id="ARBA00001936"/>
    </source>
</evidence>
<keyword evidence="6" id="KW-0464">Manganese</keyword>
<dbReference type="PANTHER" id="PTHR12318:SF0">
    <property type="entry name" value="ACYL-COENZYME A DIPHOSPHATASE NUDT19"/>
    <property type="match status" value="1"/>
</dbReference>
<dbReference type="InterPro" id="IPR039121">
    <property type="entry name" value="NUDT19"/>
</dbReference>
<keyword evidence="5" id="KW-0460">Magnesium</keyword>
<comment type="caution">
    <text evidence="8">The sequence shown here is derived from an EMBL/GenBank/DDBJ whole genome shotgun (WGS) entry which is preliminary data.</text>
</comment>
<evidence type="ECO:0000256" key="3">
    <source>
        <dbReference type="ARBA" id="ARBA00022723"/>
    </source>
</evidence>
<evidence type="ECO:0000313" key="8">
    <source>
        <dbReference type="EMBL" id="MDR7348405.1"/>
    </source>
</evidence>
<protein>
    <submittedName>
        <fullName evidence="8">8-oxo-dGTP pyrophosphatase MutT (NUDIX family)</fullName>
    </submittedName>
</protein>
<dbReference type="PANTHER" id="PTHR12318">
    <property type="entry name" value="TESTOSTERONE-REGULATED PROTEIN RP2"/>
    <property type="match status" value="1"/>
</dbReference>
<evidence type="ECO:0000256" key="5">
    <source>
        <dbReference type="ARBA" id="ARBA00022842"/>
    </source>
</evidence>
<dbReference type="SUPFAM" id="SSF55811">
    <property type="entry name" value="Nudix"/>
    <property type="match status" value="1"/>
</dbReference>
<comment type="cofactor">
    <cofactor evidence="1">
        <name>Mn(2+)</name>
        <dbReference type="ChEBI" id="CHEBI:29035"/>
    </cofactor>
</comment>
<dbReference type="Proteomes" id="UP001183794">
    <property type="component" value="Unassembled WGS sequence"/>
</dbReference>
<reference evidence="8 9" key="1">
    <citation type="submission" date="2023-07" db="EMBL/GenBank/DDBJ databases">
        <title>Sequencing the genomes of 1000 actinobacteria strains.</title>
        <authorList>
            <person name="Klenk H.-P."/>
        </authorList>
    </citation>
    <scope>NUCLEOTIDE SEQUENCE [LARGE SCALE GENOMIC DNA]</scope>
    <source>
        <strain evidence="8 9">DSM 22966</strain>
    </source>
</reference>
<evidence type="ECO:0000256" key="6">
    <source>
        <dbReference type="ARBA" id="ARBA00023211"/>
    </source>
</evidence>
<evidence type="ECO:0000256" key="2">
    <source>
        <dbReference type="ARBA" id="ARBA00001946"/>
    </source>
</evidence>
<organism evidence="8 9">
    <name type="scientific">Enteractinococcus fodinae</name>
    <dbReference type="NCBI Taxonomy" id="684663"/>
    <lineage>
        <taxon>Bacteria</taxon>
        <taxon>Bacillati</taxon>
        <taxon>Actinomycetota</taxon>
        <taxon>Actinomycetes</taxon>
        <taxon>Micrococcales</taxon>
        <taxon>Micrococcaceae</taxon>
    </lineage>
</organism>
<dbReference type="EMBL" id="JAVDYJ010000001">
    <property type="protein sequence ID" value="MDR7348405.1"/>
    <property type="molecule type" value="Genomic_DNA"/>
</dbReference>